<organism evidence="1 2">
    <name type="scientific">Pisolithus microcarpus 441</name>
    <dbReference type="NCBI Taxonomy" id="765257"/>
    <lineage>
        <taxon>Eukaryota</taxon>
        <taxon>Fungi</taxon>
        <taxon>Dikarya</taxon>
        <taxon>Basidiomycota</taxon>
        <taxon>Agaricomycotina</taxon>
        <taxon>Agaricomycetes</taxon>
        <taxon>Agaricomycetidae</taxon>
        <taxon>Boletales</taxon>
        <taxon>Sclerodermatineae</taxon>
        <taxon>Pisolithaceae</taxon>
        <taxon>Pisolithus</taxon>
    </lineage>
</organism>
<reference evidence="1 2" key="1">
    <citation type="submission" date="2014-04" db="EMBL/GenBank/DDBJ databases">
        <authorList>
            <consortium name="DOE Joint Genome Institute"/>
            <person name="Kuo A."/>
            <person name="Kohler A."/>
            <person name="Costa M.D."/>
            <person name="Nagy L.G."/>
            <person name="Floudas D."/>
            <person name="Copeland A."/>
            <person name="Barry K.W."/>
            <person name="Cichocki N."/>
            <person name="Veneault-Fourrey C."/>
            <person name="LaButti K."/>
            <person name="Lindquist E.A."/>
            <person name="Lipzen A."/>
            <person name="Lundell T."/>
            <person name="Morin E."/>
            <person name="Murat C."/>
            <person name="Sun H."/>
            <person name="Tunlid A."/>
            <person name="Henrissat B."/>
            <person name="Grigoriev I.V."/>
            <person name="Hibbett D.S."/>
            <person name="Martin F."/>
            <person name="Nordberg H.P."/>
            <person name="Cantor M.N."/>
            <person name="Hua S.X."/>
        </authorList>
    </citation>
    <scope>NUCLEOTIDE SEQUENCE [LARGE SCALE GENOMIC DNA]</scope>
    <source>
        <strain evidence="1 2">441</strain>
    </source>
</reference>
<dbReference type="EMBL" id="KN833742">
    <property type="protein sequence ID" value="KIK22226.1"/>
    <property type="molecule type" value="Genomic_DNA"/>
</dbReference>
<reference evidence="2" key="2">
    <citation type="submission" date="2015-01" db="EMBL/GenBank/DDBJ databases">
        <title>Evolutionary Origins and Diversification of the Mycorrhizal Mutualists.</title>
        <authorList>
            <consortium name="DOE Joint Genome Institute"/>
            <consortium name="Mycorrhizal Genomics Consortium"/>
            <person name="Kohler A."/>
            <person name="Kuo A."/>
            <person name="Nagy L.G."/>
            <person name="Floudas D."/>
            <person name="Copeland A."/>
            <person name="Barry K.W."/>
            <person name="Cichocki N."/>
            <person name="Veneault-Fourrey C."/>
            <person name="LaButti K."/>
            <person name="Lindquist E.A."/>
            <person name="Lipzen A."/>
            <person name="Lundell T."/>
            <person name="Morin E."/>
            <person name="Murat C."/>
            <person name="Riley R."/>
            <person name="Ohm R."/>
            <person name="Sun H."/>
            <person name="Tunlid A."/>
            <person name="Henrissat B."/>
            <person name="Grigoriev I.V."/>
            <person name="Hibbett D.S."/>
            <person name="Martin F."/>
        </authorList>
    </citation>
    <scope>NUCLEOTIDE SEQUENCE [LARGE SCALE GENOMIC DNA]</scope>
    <source>
        <strain evidence="2">441</strain>
    </source>
</reference>
<accession>A0A0C9YZL5</accession>
<evidence type="ECO:0000313" key="2">
    <source>
        <dbReference type="Proteomes" id="UP000054018"/>
    </source>
</evidence>
<protein>
    <submittedName>
        <fullName evidence="1">Uncharacterized protein</fullName>
    </submittedName>
</protein>
<dbReference type="Proteomes" id="UP000054018">
    <property type="component" value="Unassembled WGS sequence"/>
</dbReference>
<name>A0A0C9YZL5_9AGAM</name>
<gene>
    <name evidence="1" type="ORF">PISMIDRAFT_680555</name>
</gene>
<dbReference type="HOGENOM" id="CLU_2027663_0_0_1"/>
<sequence length="122" mass="13803">MRGKTLSNLTLGTEGEEWEANRSLLWPIDHRLPRKKRENEVPLLNLSHCWLKPRSGNGLHCALRPLVHSMPRNLTTHFGGPSAPRKPHPSCRYHGLHYHYATGYTCNPLSFHVDCLTSTASA</sequence>
<evidence type="ECO:0000313" key="1">
    <source>
        <dbReference type="EMBL" id="KIK22226.1"/>
    </source>
</evidence>
<proteinExistence type="predicted"/>
<keyword evidence="2" id="KW-1185">Reference proteome</keyword>
<dbReference type="AlphaFoldDB" id="A0A0C9YZL5"/>